<dbReference type="PANTHER" id="PTHR48130:SF4">
    <property type="entry name" value="GENOME ASSEMBLY, CHROMOSOME: II"/>
    <property type="match status" value="1"/>
</dbReference>
<keyword evidence="2 4" id="KW-0863">Zinc-finger</keyword>
<feature type="domain" description="GRF-type" evidence="6">
    <location>
        <begin position="23"/>
        <end position="74"/>
    </location>
</feature>
<keyword evidence="1" id="KW-0479">Metal-binding</keyword>
<proteinExistence type="predicted"/>
<dbReference type="PANTHER" id="PTHR48130">
    <property type="entry name" value="OS12G0467600 PROTEIN"/>
    <property type="match status" value="1"/>
</dbReference>
<evidence type="ECO:0000256" key="5">
    <source>
        <dbReference type="SAM" id="Phobius"/>
    </source>
</evidence>
<gene>
    <name evidence="7" type="ORF">TRITD_2Av1G018480</name>
</gene>
<dbReference type="Gramene" id="TRITD2Av1G018480.1">
    <property type="protein sequence ID" value="TRITD2Av1G018480.1"/>
    <property type="gene ID" value="TRITD2Av1G018480"/>
</dbReference>
<name>A0A9R1R2C1_TRITD</name>
<keyword evidence="5" id="KW-0472">Membrane</keyword>
<dbReference type="OMA" id="MAMYARN"/>
<evidence type="ECO:0000256" key="4">
    <source>
        <dbReference type="PROSITE-ProRule" id="PRU01343"/>
    </source>
</evidence>
<dbReference type="AlphaFoldDB" id="A0A9R1R2C1"/>
<dbReference type="GO" id="GO:0008270">
    <property type="term" value="F:zinc ion binding"/>
    <property type="evidence" value="ECO:0007669"/>
    <property type="project" value="UniProtKB-KW"/>
</dbReference>
<keyword evidence="5" id="KW-0812">Transmembrane</keyword>
<keyword evidence="8" id="KW-1185">Reference proteome</keyword>
<dbReference type="Proteomes" id="UP000324705">
    <property type="component" value="Chromosome 2A"/>
</dbReference>
<dbReference type="InterPro" id="IPR010666">
    <property type="entry name" value="Znf_GRF"/>
</dbReference>
<evidence type="ECO:0000313" key="8">
    <source>
        <dbReference type="Proteomes" id="UP000324705"/>
    </source>
</evidence>
<keyword evidence="5" id="KW-1133">Transmembrane helix</keyword>
<reference evidence="7 8" key="1">
    <citation type="submission" date="2017-09" db="EMBL/GenBank/DDBJ databases">
        <authorList>
            <consortium name="International Durum Wheat Genome Sequencing Consortium (IDWGSC)"/>
            <person name="Milanesi L."/>
        </authorList>
    </citation>
    <scope>NUCLEOTIDE SEQUENCE [LARGE SCALE GENOMIC DNA]</scope>
    <source>
        <strain evidence="8">cv. Svevo</strain>
    </source>
</reference>
<accession>A0A9R1R2C1</accession>
<sequence>MSMSSSASPSSWPRYGSLPMTRCPDCPRIAPLKRLTTISEKNGNHGREFVKCESKPEAGKKLKTCKHFEWLDEYVERLQTDVLIDFPIDLRHGATLEAHLPSAVDNKGYANVPLMMADAELKVELKKMNKNLRQMIDLNKHANLMVAGFYFSIIVVGFVYLLIITH</sequence>
<organism evidence="7 8">
    <name type="scientific">Triticum turgidum subsp. durum</name>
    <name type="common">Durum wheat</name>
    <name type="synonym">Triticum durum</name>
    <dbReference type="NCBI Taxonomy" id="4567"/>
    <lineage>
        <taxon>Eukaryota</taxon>
        <taxon>Viridiplantae</taxon>
        <taxon>Streptophyta</taxon>
        <taxon>Embryophyta</taxon>
        <taxon>Tracheophyta</taxon>
        <taxon>Spermatophyta</taxon>
        <taxon>Magnoliopsida</taxon>
        <taxon>Liliopsida</taxon>
        <taxon>Poales</taxon>
        <taxon>Poaceae</taxon>
        <taxon>BOP clade</taxon>
        <taxon>Pooideae</taxon>
        <taxon>Triticodae</taxon>
        <taxon>Triticeae</taxon>
        <taxon>Triticinae</taxon>
        <taxon>Triticum</taxon>
    </lineage>
</organism>
<evidence type="ECO:0000259" key="6">
    <source>
        <dbReference type="PROSITE" id="PS51999"/>
    </source>
</evidence>
<evidence type="ECO:0000256" key="1">
    <source>
        <dbReference type="ARBA" id="ARBA00022723"/>
    </source>
</evidence>
<evidence type="ECO:0000256" key="2">
    <source>
        <dbReference type="ARBA" id="ARBA00022771"/>
    </source>
</evidence>
<protein>
    <recommendedName>
        <fullName evidence="6">GRF-type domain-containing protein</fullName>
    </recommendedName>
</protein>
<evidence type="ECO:0000313" key="7">
    <source>
        <dbReference type="EMBL" id="VAH25705.1"/>
    </source>
</evidence>
<feature type="transmembrane region" description="Helical" evidence="5">
    <location>
        <begin position="142"/>
        <end position="163"/>
    </location>
</feature>
<evidence type="ECO:0000256" key="3">
    <source>
        <dbReference type="ARBA" id="ARBA00022833"/>
    </source>
</evidence>
<dbReference type="EMBL" id="LT934113">
    <property type="protein sequence ID" value="VAH25705.1"/>
    <property type="molecule type" value="Genomic_DNA"/>
</dbReference>
<keyword evidence="3" id="KW-0862">Zinc</keyword>
<dbReference type="PROSITE" id="PS51999">
    <property type="entry name" value="ZF_GRF"/>
    <property type="match status" value="1"/>
</dbReference>